<organism evidence="2 3">
    <name type="scientific">Acinetobacter rudis CIP 110305</name>
    <dbReference type="NCBI Taxonomy" id="421052"/>
    <lineage>
        <taxon>Bacteria</taxon>
        <taxon>Pseudomonadati</taxon>
        <taxon>Pseudomonadota</taxon>
        <taxon>Gammaproteobacteria</taxon>
        <taxon>Moraxellales</taxon>
        <taxon>Moraxellaceae</taxon>
        <taxon>Acinetobacter</taxon>
    </lineage>
</organism>
<protein>
    <submittedName>
        <fullName evidence="2">Uncharacterized protein</fullName>
    </submittedName>
</protein>
<evidence type="ECO:0000313" key="2">
    <source>
        <dbReference type="EMBL" id="EPF81642.1"/>
    </source>
</evidence>
<dbReference type="STRING" id="632955.GCA_000829675_00823"/>
<dbReference type="PATRIC" id="fig|421052.3.peg.276"/>
<dbReference type="AlphaFoldDB" id="S3NPW2"/>
<dbReference type="HOGENOM" id="CLU_779927_0_0_6"/>
<dbReference type="EMBL" id="ATGI01000002">
    <property type="protein sequence ID" value="EPF81642.1"/>
    <property type="molecule type" value="Genomic_DNA"/>
</dbReference>
<keyword evidence="1" id="KW-1133">Transmembrane helix</keyword>
<name>S3NPW2_9GAMM</name>
<evidence type="ECO:0000313" key="3">
    <source>
        <dbReference type="Proteomes" id="UP000014568"/>
    </source>
</evidence>
<gene>
    <name evidence="2" type="ORF">F945_00276</name>
</gene>
<feature type="transmembrane region" description="Helical" evidence="1">
    <location>
        <begin position="7"/>
        <end position="26"/>
    </location>
</feature>
<keyword evidence="3" id="KW-1185">Reference proteome</keyword>
<keyword evidence="1" id="KW-0472">Membrane</keyword>
<accession>S3NPW2</accession>
<reference evidence="2 3" key="1">
    <citation type="submission" date="2013-06" db="EMBL/GenBank/DDBJ databases">
        <title>The Genome Sequence of Acinetobacter rudis CIP 110305.</title>
        <authorList>
            <consortium name="The Broad Institute Genome Sequencing Platform"/>
            <consortium name="The Broad Institute Genome Sequencing Center for Infectious Disease"/>
            <person name="Cerqueira G."/>
            <person name="Feldgarden M."/>
            <person name="Courvalin P."/>
            <person name="Perichon B."/>
            <person name="Grillot-Courvalin C."/>
            <person name="Clermont D."/>
            <person name="Rocha E."/>
            <person name="Yoon E.-J."/>
            <person name="Nemec A."/>
            <person name="Young S.K."/>
            <person name="Zeng Q."/>
            <person name="Gargeya S."/>
            <person name="Fitzgerald M."/>
            <person name="Abouelleil A."/>
            <person name="Alvarado L."/>
            <person name="Berlin A.M."/>
            <person name="Chapman S.B."/>
            <person name="Dewar J."/>
            <person name="Goldberg J."/>
            <person name="Griggs A."/>
            <person name="Gujja S."/>
            <person name="Hansen M."/>
            <person name="Howarth C."/>
            <person name="Imamovic A."/>
            <person name="Larimer J."/>
            <person name="McCowan C."/>
            <person name="Murphy C."/>
            <person name="Pearson M."/>
            <person name="Priest M."/>
            <person name="Roberts A."/>
            <person name="Saif S."/>
            <person name="Shea T."/>
            <person name="Sykes S."/>
            <person name="Wortman J."/>
            <person name="Nusbaum C."/>
            <person name="Birren B."/>
        </authorList>
    </citation>
    <scope>NUCLEOTIDE SEQUENCE [LARGE SCALE GENOMIC DNA]</scope>
    <source>
        <strain evidence="2 3">CIP 110305</strain>
    </source>
</reference>
<sequence length="355" mass="41412">MKPSKRLQNILILICLIVIIFVVFILPKSPANVTQSVSVEEVKPLNTSTDLNIICQNLKNDMQQINAQRTTLALKQINQQIQICLPHLDFAEQKQLMHLSDQMYQQFLAVDRNPEQQKAFTYYVANQAQYPTIQQNNFEKLHSRDQYLIRHHSQAYIDLVELDNGQVFYRRDPQYLAKIFAPNLPEAELNFVNELAEQNLQPLWTERHLNISANEVARRALYWQDYLTNYPKSSYHQDALYLLHYYSLLLFEGGQKSPISIQFDGADDIQADMLEEIKQLAQQEHGHLSQQAQAFLRFIDLRPEQRLQIENTKQHAQPQVLAQLEHYLGLQRLPERNCFLDAVCHADFPQLTASN</sequence>
<evidence type="ECO:0000256" key="1">
    <source>
        <dbReference type="SAM" id="Phobius"/>
    </source>
</evidence>
<proteinExistence type="predicted"/>
<keyword evidence="1" id="KW-0812">Transmembrane</keyword>
<dbReference type="Proteomes" id="UP000014568">
    <property type="component" value="Unassembled WGS sequence"/>
</dbReference>
<dbReference type="eggNOG" id="ENOG5032W0G">
    <property type="taxonomic scope" value="Bacteria"/>
</dbReference>
<comment type="caution">
    <text evidence="2">The sequence shown here is derived from an EMBL/GenBank/DDBJ whole genome shotgun (WGS) entry which is preliminary data.</text>
</comment>